<accession>A0A4U1JJG1</accession>
<dbReference type="AlphaFoldDB" id="A0A4U1JJG1"/>
<dbReference type="SUPFAM" id="SSF56219">
    <property type="entry name" value="DNase I-like"/>
    <property type="match status" value="1"/>
</dbReference>
<dbReference type="EMBL" id="SSMQ01000002">
    <property type="protein sequence ID" value="TKD12642.1"/>
    <property type="molecule type" value="Genomic_DNA"/>
</dbReference>
<dbReference type="Pfam" id="PF03372">
    <property type="entry name" value="Exo_endo_phos"/>
    <property type="match status" value="1"/>
</dbReference>
<reference evidence="2 3" key="1">
    <citation type="submission" date="2019-04" db="EMBL/GenBank/DDBJ databases">
        <authorList>
            <person name="Li Y."/>
            <person name="Wang J."/>
        </authorList>
    </citation>
    <scope>NUCLEOTIDE SEQUENCE [LARGE SCALE GENOMIC DNA]</scope>
    <source>
        <strain evidence="2 3">DSM 14668</strain>
    </source>
</reference>
<gene>
    <name evidence="2" type="ORF">E8A74_02495</name>
</gene>
<name>A0A4U1JJG1_9BACT</name>
<dbReference type="InterPro" id="IPR036691">
    <property type="entry name" value="Endo/exonu/phosph_ase_sf"/>
</dbReference>
<organism evidence="2 3">
    <name type="scientific">Polyangium fumosum</name>
    <dbReference type="NCBI Taxonomy" id="889272"/>
    <lineage>
        <taxon>Bacteria</taxon>
        <taxon>Pseudomonadati</taxon>
        <taxon>Myxococcota</taxon>
        <taxon>Polyangia</taxon>
        <taxon>Polyangiales</taxon>
        <taxon>Polyangiaceae</taxon>
        <taxon>Polyangium</taxon>
    </lineage>
</organism>
<dbReference type="RefSeq" id="WP_136927279.1">
    <property type="nucleotide sequence ID" value="NZ_SSMQ01000002.1"/>
</dbReference>
<dbReference type="Gene3D" id="3.60.10.10">
    <property type="entry name" value="Endonuclease/exonuclease/phosphatase"/>
    <property type="match status" value="1"/>
</dbReference>
<dbReference type="GO" id="GO:0004767">
    <property type="term" value="F:sphingomyelin phosphodiesterase activity"/>
    <property type="evidence" value="ECO:0007669"/>
    <property type="project" value="InterPro"/>
</dbReference>
<sequence length="294" mass="32028">MVDDQRPLSVRLATWNCFGAPQSLEDFLEGRPFWPERLGAPAVVEALSRFDIVCIQENFVGGVHERLEALRVAGGFSELWHDPPGPDGVDKTFVGAGLVILSRFPLKARFLRLPRGVGADGFARKGAALAEVRLPGGRELYLVNTHLQADDGRVSPEECLHVRKNQVEVLCDALREPVSSGVPTVLCGDLNVPCGTTEYEGLARRFGESLTDHTARAGLLTYDTEQNDVARAFHEGGPERALIDYVWTSRRATPEQIVTELVAPLGELSGCPPQYAGRAFASDHFGVGVTIKID</sequence>
<dbReference type="InterPro" id="IPR038772">
    <property type="entry name" value="Sph/SMPD2-like"/>
</dbReference>
<dbReference type="OrthoDB" id="7181414at2"/>
<dbReference type="PANTHER" id="PTHR16320:SF23">
    <property type="entry name" value="SPHINGOMYELINASE C 1"/>
    <property type="match status" value="1"/>
</dbReference>
<evidence type="ECO:0000259" key="1">
    <source>
        <dbReference type="Pfam" id="PF03372"/>
    </source>
</evidence>
<dbReference type="Proteomes" id="UP000309215">
    <property type="component" value="Unassembled WGS sequence"/>
</dbReference>
<protein>
    <recommendedName>
        <fullName evidence="1">Endonuclease/exonuclease/phosphatase domain-containing protein</fullName>
    </recommendedName>
</protein>
<comment type="caution">
    <text evidence="2">The sequence shown here is derived from an EMBL/GenBank/DDBJ whole genome shotgun (WGS) entry which is preliminary data.</text>
</comment>
<dbReference type="InterPro" id="IPR005135">
    <property type="entry name" value="Endo/exonuclease/phosphatase"/>
</dbReference>
<proteinExistence type="predicted"/>
<feature type="domain" description="Endonuclease/exonuclease/phosphatase" evidence="1">
    <location>
        <begin position="13"/>
        <end position="284"/>
    </location>
</feature>
<evidence type="ECO:0000313" key="3">
    <source>
        <dbReference type="Proteomes" id="UP000309215"/>
    </source>
</evidence>
<evidence type="ECO:0000313" key="2">
    <source>
        <dbReference type="EMBL" id="TKD12642.1"/>
    </source>
</evidence>
<dbReference type="PANTHER" id="PTHR16320">
    <property type="entry name" value="SPHINGOMYELINASE FAMILY MEMBER"/>
    <property type="match status" value="1"/>
</dbReference>
<keyword evidence="3" id="KW-1185">Reference proteome</keyword>